<keyword evidence="7 14" id="KW-1015">Disulfide bond</keyword>
<feature type="disulfide bond" evidence="14">
    <location>
        <begin position="811"/>
        <end position="821"/>
    </location>
</feature>
<dbReference type="InterPro" id="IPR013151">
    <property type="entry name" value="Immunoglobulin_dom"/>
</dbReference>
<feature type="domain" description="SRCR" evidence="17">
    <location>
        <begin position="336"/>
        <end position="430"/>
    </location>
</feature>
<evidence type="ECO:0000256" key="12">
    <source>
        <dbReference type="ARBA" id="ARBA00064153"/>
    </source>
</evidence>
<feature type="disulfide bond" evidence="14">
    <location>
        <begin position="1830"/>
        <end position="1840"/>
    </location>
</feature>
<feature type="disulfide bond" evidence="14">
    <location>
        <begin position="704"/>
        <end position="714"/>
    </location>
</feature>
<feature type="disulfide bond" evidence="14">
    <location>
        <begin position="1180"/>
        <end position="1244"/>
    </location>
</feature>
<feature type="disulfide bond" evidence="14">
    <location>
        <begin position="1428"/>
        <end position="1438"/>
    </location>
</feature>
<organism evidence="19 20">
    <name type="scientific">Betta splendens</name>
    <name type="common">Siamese fighting fish</name>
    <dbReference type="NCBI Taxonomy" id="158456"/>
    <lineage>
        <taxon>Eukaryota</taxon>
        <taxon>Metazoa</taxon>
        <taxon>Chordata</taxon>
        <taxon>Craniata</taxon>
        <taxon>Vertebrata</taxon>
        <taxon>Euteleostomi</taxon>
        <taxon>Actinopterygii</taxon>
        <taxon>Neopterygii</taxon>
        <taxon>Teleostei</taxon>
        <taxon>Neoteleostei</taxon>
        <taxon>Acanthomorphata</taxon>
        <taxon>Anabantaria</taxon>
        <taxon>Anabantiformes</taxon>
        <taxon>Anabantoidei</taxon>
        <taxon>Osphronemidae</taxon>
        <taxon>Betta</taxon>
    </lineage>
</organism>
<feature type="disulfide bond" evidence="14">
    <location>
        <begin position="2313"/>
        <end position="2374"/>
    </location>
</feature>
<feature type="disulfide bond" evidence="14">
    <location>
        <begin position="870"/>
        <end position="934"/>
    </location>
</feature>
<feature type="disulfide bond" evidence="14">
    <location>
        <begin position="1887"/>
        <end position="1951"/>
    </location>
</feature>
<evidence type="ECO:0000259" key="18">
    <source>
        <dbReference type="PROSITE" id="PS50835"/>
    </source>
</evidence>
<feature type="disulfide bond" evidence="14">
    <location>
        <begin position="1014"/>
        <end position="1024"/>
    </location>
</feature>
<feature type="disulfide bond" evidence="14">
    <location>
        <begin position="914"/>
        <end position="924"/>
    </location>
</feature>
<feature type="domain" description="SRCR" evidence="17">
    <location>
        <begin position="432"/>
        <end position="532"/>
    </location>
</feature>
<feature type="domain" description="SRCR" evidence="17">
    <location>
        <begin position="233"/>
        <end position="333"/>
    </location>
</feature>
<feature type="domain" description="SRCR" evidence="17">
    <location>
        <begin position="1660"/>
        <end position="1760"/>
    </location>
</feature>
<dbReference type="OrthoDB" id="536948at2759"/>
<feature type="disulfide bond" evidence="14">
    <location>
        <begin position="501"/>
        <end position="511"/>
    </location>
</feature>
<dbReference type="FunFam" id="3.10.250.10:FF:000016">
    <property type="entry name" value="Scavenger receptor cysteine-rich protein type 12"/>
    <property type="match status" value="5"/>
</dbReference>
<dbReference type="GO" id="GO:0004252">
    <property type="term" value="F:serine-type endopeptidase activity"/>
    <property type="evidence" value="ECO:0007669"/>
    <property type="project" value="TreeGrafter"/>
</dbReference>
<evidence type="ECO:0000256" key="8">
    <source>
        <dbReference type="ARBA" id="ARBA00023170"/>
    </source>
</evidence>
<feature type="disulfide bond" evidence="14">
    <location>
        <begin position="601"/>
        <end position="611"/>
    </location>
</feature>
<dbReference type="FunFam" id="3.10.250.10:FF:000007">
    <property type="entry name" value="Soluble scavenger receptor cysteine-rich domain-containing protein SSC5D"/>
    <property type="match status" value="4"/>
</dbReference>
<feature type="disulfide bond" evidence="14">
    <location>
        <begin position="2241"/>
        <end position="2251"/>
    </location>
</feature>
<dbReference type="Pfam" id="PF00047">
    <property type="entry name" value="ig"/>
    <property type="match status" value="1"/>
</dbReference>
<accession>A0A9W2XLQ4</accession>
<dbReference type="RefSeq" id="XP_055362540.1">
    <property type="nucleotide sequence ID" value="XM_055506565.1"/>
</dbReference>
<name>A0A9W2XLQ4_BETSP</name>
<feature type="domain" description="SRCR" evidence="17">
    <location>
        <begin position="2065"/>
        <end position="2167"/>
    </location>
</feature>
<keyword evidence="6 15" id="KW-0472">Membrane</keyword>
<comment type="subcellular location">
    <subcellularLocation>
        <location evidence="1">Membrane</location>
        <topology evidence="1">Single-pass membrane protein</topology>
    </subcellularLocation>
</comment>
<feature type="domain" description="SRCR" evidence="17">
    <location>
        <begin position="742"/>
        <end position="842"/>
    </location>
</feature>
<dbReference type="InterPro" id="IPR007110">
    <property type="entry name" value="Ig-like_dom"/>
</dbReference>
<dbReference type="SMART" id="SM00202">
    <property type="entry name" value="SR"/>
    <property type="match status" value="23"/>
</dbReference>
<proteinExistence type="predicted"/>
<evidence type="ECO:0000256" key="2">
    <source>
        <dbReference type="ARBA" id="ARBA00022692"/>
    </source>
</evidence>
<feature type="domain" description="SRCR" evidence="17">
    <location>
        <begin position="2275"/>
        <end position="2375"/>
    </location>
</feature>
<dbReference type="FunFam" id="3.10.250.10:FF:000006">
    <property type="entry name" value="neurotrypsin isoform X2"/>
    <property type="match status" value="7"/>
</dbReference>
<feature type="disulfide bond" evidence="14">
    <location>
        <begin position="403"/>
        <end position="413"/>
    </location>
</feature>
<feature type="disulfide bond" evidence="14">
    <location>
        <begin position="1729"/>
        <end position="1739"/>
    </location>
</feature>
<keyword evidence="10" id="KW-0393">Immunoglobulin domain</keyword>
<dbReference type="InterPro" id="IPR003599">
    <property type="entry name" value="Ig_sub"/>
</dbReference>
<keyword evidence="5 15" id="KW-1133">Transmembrane helix</keyword>
<dbReference type="FunFam" id="3.10.250.10:FF:000009">
    <property type="entry name" value="WC1"/>
    <property type="match status" value="1"/>
</dbReference>
<feature type="disulfide bond" evidence="14">
    <location>
        <begin position="1698"/>
        <end position="1759"/>
    </location>
</feature>
<dbReference type="PRINTS" id="PR00258">
    <property type="entry name" value="SPERACTRCPTR"/>
</dbReference>
<dbReference type="PANTHER" id="PTHR48071:SF27">
    <property type="entry name" value="SCAVENGER RECEPTOR CYSTEINE-RICH TYPE 1 PROTEIN M130-LIKE"/>
    <property type="match status" value="1"/>
</dbReference>
<feature type="domain" description="SRCR" evidence="17">
    <location>
        <begin position="635"/>
        <end position="737"/>
    </location>
</feature>
<feature type="disulfide bond" evidence="14">
    <location>
        <begin position="1931"/>
        <end position="1941"/>
    </location>
</feature>
<dbReference type="PROSITE" id="PS50835">
    <property type="entry name" value="IG_LIKE"/>
    <property type="match status" value="1"/>
</dbReference>
<feature type="disulfide bond" evidence="14">
    <location>
        <begin position="302"/>
        <end position="312"/>
    </location>
</feature>
<feature type="disulfide bond" evidence="14">
    <location>
        <begin position="1526"/>
        <end position="1536"/>
    </location>
</feature>
<dbReference type="GeneID" id="114850120"/>
<feature type="domain" description="SRCR" evidence="17">
    <location>
        <begin position="133"/>
        <end position="228"/>
    </location>
</feature>
<feature type="disulfide bond" evidence="14">
    <location>
        <begin position="767"/>
        <end position="831"/>
    </location>
</feature>
<feature type="domain" description="SRCR" evidence="17">
    <location>
        <begin position="1560"/>
        <end position="1655"/>
    </location>
</feature>
<feature type="domain" description="SRCR" evidence="17">
    <location>
        <begin position="1361"/>
        <end position="1455"/>
    </location>
</feature>
<dbReference type="SUPFAM" id="SSF48726">
    <property type="entry name" value="Immunoglobulin"/>
    <property type="match status" value="2"/>
</dbReference>
<dbReference type="FunFam" id="3.10.250.10:FF:000004">
    <property type="entry name" value="Scavenger receptor cysteine-rich type 1 protein M130"/>
    <property type="match status" value="3"/>
</dbReference>
<evidence type="ECO:0000259" key="17">
    <source>
        <dbReference type="PROSITE" id="PS50287"/>
    </source>
</evidence>
<feature type="domain" description="SRCR" evidence="17">
    <location>
        <begin position="1048"/>
        <end position="1150"/>
    </location>
</feature>
<feature type="disulfide bond" evidence="14">
    <location>
        <begin position="470"/>
        <end position="531"/>
    </location>
</feature>
<feature type="disulfide bond" evidence="14">
    <location>
        <begin position="1482"/>
        <end position="1546"/>
    </location>
</feature>
<feature type="disulfide bond" evidence="14">
    <location>
        <begin position="1495"/>
        <end position="1556"/>
    </location>
</feature>
<feature type="domain" description="SRCR" evidence="17">
    <location>
        <begin position="1155"/>
        <end position="1255"/>
    </location>
</feature>
<keyword evidence="3 16" id="KW-0732">Signal</keyword>
<keyword evidence="9" id="KW-0325">Glycoprotein</keyword>
<evidence type="ECO:0000256" key="16">
    <source>
        <dbReference type="SAM" id="SignalP"/>
    </source>
</evidence>
<dbReference type="FunFam" id="3.10.250.10:FF:000032">
    <property type="entry name" value="Si:dkey-14d8.20"/>
    <property type="match status" value="3"/>
</dbReference>
<feature type="domain" description="Ig-like" evidence="18">
    <location>
        <begin position="2486"/>
        <end position="2561"/>
    </location>
</feature>
<dbReference type="Proteomes" id="UP000515150">
    <property type="component" value="Chromosome 24"/>
</dbReference>
<comment type="function">
    <text evidence="11">Binds to extracellular matrix proteins. Binds to pathogen-associated molecular patterns (PAMPs) present on the cell walls of Gram-positive and Gram-negative bacteria and fungi, behaving as a pattern recognition receptor (PRR). Induces bacterial and fungal aggregation and subsequent inhibition of PAMP-induced cytokine release. Does not possess intrinsic bactericidal activity. May play a role in the innate defense and homeostasis of certain epithelial surfaces.</text>
</comment>
<feature type="domain" description="SRCR" evidence="17">
    <location>
        <begin position="845"/>
        <end position="945"/>
    </location>
</feature>
<evidence type="ECO:0000313" key="20">
    <source>
        <dbReference type="RefSeq" id="XP_055362540.1"/>
    </source>
</evidence>
<evidence type="ECO:0000256" key="1">
    <source>
        <dbReference type="ARBA" id="ARBA00004167"/>
    </source>
</evidence>
<dbReference type="Gene3D" id="2.60.40.10">
    <property type="entry name" value="Immunoglobulins"/>
    <property type="match status" value="2"/>
</dbReference>
<feature type="disulfide bond" evidence="14">
    <location>
        <begin position="457"/>
        <end position="521"/>
    </location>
</feature>
<feature type="disulfide bond" evidence="14">
    <location>
        <begin position="1685"/>
        <end position="1749"/>
    </location>
</feature>
<evidence type="ECO:0000256" key="14">
    <source>
        <dbReference type="PROSITE-ProRule" id="PRU00196"/>
    </source>
</evidence>
<dbReference type="InterPro" id="IPR036179">
    <property type="entry name" value="Ig-like_dom_sf"/>
</dbReference>
<evidence type="ECO:0000256" key="9">
    <source>
        <dbReference type="ARBA" id="ARBA00023180"/>
    </source>
</evidence>
<dbReference type="PROSITE" id="PS00420">
    <property type="entry name" value="SRCR_1"/>
    <property type="match status" value="3"/>
</dbReference>
<feature type="disulfide bond" evidence="14">
    <location>
        <begin position="2344"/>
        <end position="2354"/>
    </location>
</feature>
<feature type="domain" description="SRCR" evidence="17">
    <location>
        <begin position="2172"/>
        <end position="2272"/>
    </location>
</feature>
<feature type="disulfide bond" evidence="14">
    <location>
        <begin position="55"/>
        <end position="119"/>
    </location>
</feature>
<evidence type="ECO:0000256" key="10">
    <source>
        <dbReference type="ARBA" id="ARBA00023319"/>
    </source>
</evidence>
<dbReference type="GO" id="GO:0005615">
    <property type="term" value="C:extracellular space"/>
    <property type="evidence" value="ECO:0007669"/>
    <property type="project" value="TreeGrafter"/>
</dbReference>
<dbReference type="SMART" id="SM00409">
    <property type="entry name" value="IG"/>
    <property type="match status" value="2"/>
</dbReference>
<dbReference type="InterPro" id="IPR001190">
    <property type="entry name" value="SRCR"/>
</dbReference>
<feature type="disulfide bond" evidence="14">
    <location>
        <begin position="1283"/>
        <end position="1347"/>
    </location>
</feature>
<evidence type="ECO:0000256" key="7">
    <source>
        <dbReference type="ARBA" id="ARBA00023157"/>
    </source>
</evidence>
<evidence type="ECO:0000256" key="5">
    <source>
        <dbReference type="ARBA" id="ARBA00022989"/>
    </source>
</evidence>
<dbReference type="InterPro" id="IPR013783">
    <property type="entry name" value="Ig-like_fold"/>
</dbReference>
<feature type="disulfide bond" evidence="14">
    <location>
        <begin position="1900"/>
        <end position="1961"/>
    </location>
</feature>
<sequence>MSSLHAEKLVLALHLTIGLLILPLITECDQIRLVGPSRCSGRVEVSHNDSWGTVCNDHWSLNNAAVVCREVDCGSVLEVKKDAFFGEGKERIWLDDVQCIGHESSILKCPHNPFGENNCGHAEDVGVVCSETVRVVNVGNRCNGRVEVFHNWQWRRVCSSDWGKEQAEILCRELDCGSPSNATAAQTFGEAHDLPGVKTNCFGNESSLSQCTFQEFKESCIDATVFCTSSKPVRLKNGTHRCSGRVEVYHDGQWGTVCDNKWDMQEAAVVCRQMNCGNPVAVKDQAYFGKGQDQMWLDDIDCIGNEKSLTDCPHGGLGQTDCSHSEDAGVICSENVRLVDGPDSCSGRLEVFHNDKWGRICSNNWSSKEAAMMCKELNCGIPKKTQENFGAGSSELGTYTSTCSESVSSIAQCTLQQHSGTCDSVSVSCAELKLVNGTNRCSGRVEILHDGQWGTVCDDDFDMRDAQVVCRTMDCGSPQTIKHNGFFGEGEGQIWLDDVNCSGNETSIVHCQHRSFGESNCGHGEDVGVICSATTRLLNGSDHCSGRVEVHYNGHWSPAYDINWGMNEARVVCREINCGDPVQATGSFVESGDLRGYKISCGGGESSLTQCTVGDYVRPSSDGIQEAMVQCSGNVKLSNGPTRCAGTVELYDKGQWGTLCSDTWDMKDATVVCRQLGCGKAHKISINYESGHRIRQTWVEQIECIGLEVALSHCPQRLLQDRDRTCNTTSLASVVCTENLEVRLVNDENECSGRVEVRHGADWKTVCDTDWTMKKAEVVCELLECGHAINATGAAAFGQGSGSVVDTKDSCFDNVTALQQCSVKGFTAGTCGQEHDAGVVCVAQLRLVSSLSQCAGRVEILHKGQWGTVCDDGWDMNNANVACKQLGCGLAVSAPASAHFGEGTGPIWLDNVECSGQEAALSHCKHPGFGENNCGHGEDAGVICSATTRLLNGTDHCSGRVKVHYNGHWSPVYDINWGMNEARVVCREINCGEPIQAAGSFVESGDLRGYNISCGGGERSLTQCTVGDYVRTSSDRIQEATVQCSGNVKLSNGPTRCAGTVELYNKGQWGTLCSDTWDMKDATVVCRQLGCGKAHKISINYESGHRIRQTWVEQIECNGLEVALSQCPQRPLQDRDRICNTTSLASVVCTENLEVRLVNDENECSGRVEVRHGADWKTVCDTDWTMKEAEVVCELLDCGYAVNATGAAAFGQGSGSVVDTKDSCFDNVTALQQCSVKGFTAGTCGHEHDAGVLCAEPLRLISNISQCAGRVEILHKGQWGTVCDDEWDMNNANVACKQLGCGLAVSAPVSAHFGEGTGPIWLDNVECSGQEVALSHCKHPGFGENNCGQGEDAGVICSENVRLVGGPNLCSGRLEVFHNNKWGRICSHNWSSKEAAMVCKQLNCGTPKETQENFGAGSSELGAYTSTCSDSVSSIAQCTLQQHSGTCNSVFVSCAELKLVNGPNRCSGRVEILHDSQWGTVCDDDFDMRDAQVVCRTMDCGSPHTVKHSAFFGEGEGEIWLDDVNCSGNETSLVHCQHPSFGESNCGHGEDVGVICSETLRVVNGSNRCNGRVEVFHNERWRRVCGSDWGKEEAEILCRELNCGSPGHSAAAQTFGEAHDLPGVKTNCFGNETSFSQCTFQEFKEGCIDATVFCTNSKPVRLKNGTHRCSGRVEVYHDGQWGTVCDDRWGMQEAAVVCRQMNCGNPIAVKYKAHFGKGQDQVWLDDIDCIGHEKSLTDCPHRGLGQHDCDHSEDAGVICSENVRLVDGPDSCSGRLEVFHNDKWGRICSNNWSSKEAAMVCKELNCGTPRKTQENFGAGSSELGAYTSTCSDSVSSIAQCTLQQHSGTCDSISVSCAAFSSLRLVNGTDRCSGRVEILHDGQWGTVCDDDFDMRDAQVVCRTMDCGSPQTIKHSAFFGEGEGEIWLDDVNCSGNETSLVHCQRPSFGESNCGHGEDVGVICSATIRLLNGTDHCSGRVEVHYNGHWSPAYNVNWGMNEARVVCREMNCGDPVQAAGSFVESGDLRGYKISCGGGESSLTQCTVRDYVRTSSDRIQEATVQCSGNVKLSNGPTRCAGTVELYDKGQWGTLCAHTWDMNDAAVVCRQLDCGKAHKISINYESGHRTGQTWVEQIECNGLEDAMSQCPQRPLQDRDRTCNTTSLASVVCTGNLEVRLVNEENECFGRVEVRHGADWKTVCDTDWTMKKAEVVCELLECGHVVNAPGAAAFGQGSGSVVDTKDSCFDNVTALQQCSVKGFTAGTCGHEHDAGVLCAAQLRLVSSLSQCAGRVEILHKGQWGTVCDDEWEMSNADVVCKQLGCGLAVSAPTSAHFGKGTGPIWLDNVECSGEEAALTHCKHPGFGENNCGHGEDAGVICLGSLEKPQISLSPGPEVNWGDKVEITCTIVTEHLGGTFVLRKTQESTKLERFSEHEAATFIFSKVNFNHTGSYFCEYHKKLPNQVIFYPQGNTVDLSVTVKLEKPSISLTSPQAMVIYSPDKISVTQGSSFSITCSTHSTYAEGVFQLMRSDKQTSETQRAFTHFIFSQANFDFATIGYEHQGEYTCVYSVNISSLPFCSAPSKTLQVTVQAPSSSAVGGVVGGVVVLLVVLVIGYLVWRNRWRAAGTTVQFRNRFGAAMKPNVEDRSNGALDGRERNTQINEYVVNSHSTEAKNQDVGDTSEVVPEDLAGRVCYELEPLVL</sequence>
<dbReference type="SUPFAM" id="SSF56487">
    <property type="entry name" value="SRCR-like"/>
    <property type="match status" value="23"/>
</dbReference>
<feature type="disulfide bond" evidence="14">
    <location>
        <begin position="1296"/>
        <end position="1357"/>
    </location>
</feature>
<feature type="disulfide bond" evidence="14">
    <location>
        <begin position="1628"/>
        <end position="1638"/>
    </location>
</feature>
<evidence type="ECO:0000256" key="4">
    <source>
        <dbReference type="ARBA" id="ARBA00022737"/>
    </source>
</evidence>
<feature type="disulfide bond" evidence="14">
    <location>
        <begin position="1117"/>
        <end position="1127"/>
    </location>
</feature>
<evidence type="ECO:0000256" key="6">
    <source>
        <dbReference type="ARBA" id="ARBA00023136"/>
    </source>
</evidence>
<evidence type="ECO:0000256" key="13">
    <source>
        <dbReference type="ARBA" id="ARBA00069168"/>
    </source>
</evidence>
<feature type="domain" description="SRCR" evidence="17">
    <location>
        <begin position="31"/>
        <end position="130"/>
    </location>
</feature>
<feature type="disulfide bond" evidence="14">
    <location>
        <begin position="1224"/>
        <end position="1234"/>
    </location>
</feature>
<feature type="disulfide bond" evidence="14">
    <location>
        <begin position="2031"/>
        <end position="2041"/>
    </location>
</feature>
<evidence type="ECO:0000256" key="3">
    <source>
        <dbReference type="ARBA" id="ARBA00022729"/>
    </source>
</evidence>
<evidence type="ECO:0000256" key="11">
    <source>
        <dbReference type="ARBA" id="ARBA00058074"/>
    </source>
</evidence>
<feature type="disulfide bond" evidence="14">
    <location>
        <begin position="2210"/>
        <end position="2271"/>
    </location>
</feature>
<keyword evidence="2 15" id="KW-0812">Transmembrane</keyword>
<feature type="domain" description="SRCR" evidence="17">
    <location>
        <begin position="1258"/>
        <end position="1358"/>
    </location>
</feature>
<dbReference type="GO" id="GO:0031638">
    <property type="term" value="P:zymogen activation"/>
    <property type="evidence" value="ECO:0007669"/>
    <property type="project" value="TreeGrafter"/>
</dbReference>
<feature type="disulfide bond" evidence="14">
    <location>
        <begin position="1193"/>
        <end position="1254"/>
    </location>
</feature>
<keyword evidence="19" id="KW-1185">Reference proteome</keyword>
<feature type="domain" description="SRCR" evidence="17">
    <location>
        <begin position="1965"/>
        <end position="2062"/>
    </location>
</feature>
<feature type="domain" description="SRCR" evidence="17">
    <location>
        <begin position="1763"/>
        <end position="1857"/>
    </location>
</feature>
<feature type="disulfide bond" evidence="14">
    <location>
        <begin position="2300"/>
        <end position="2364"/>
    </location>
</feature>
<feature type="disulfide bond" evidence="14">
    <location>
        <begin position="99"/>
        <end position="109"/>
    </location>
</feature>
<feature type="disulfide bond" evidence="14">
    <location>
        <begin position="68"/>
        <end position="129"/>
    </location>
</feature>
<evidence type="ECO:0000313" key="19">
    <source>
        <dbReference type="Proteomes" id="UP000515150"/>
    </source>
</evidence>
<feature type="domain" description="SRCR" evidence="17">
    <location>
        <begin position="948"/>
        <end position="1045"/>
    </location>
</feature>
<feature type="disulfide bond" evidence="14">
    <location>
        <begin position="883"/>
        <end position="944"/>
    </location>
</feature>
<protein>
    <recommendedName>
        <fullName evidence="13">Soluble scavenger receptor cysteine-rich domain-containing protein SSC5D</fullName>
    </recommendedName>
</protein>
<comment type="caution">
    <text evidence="14">Lacks conserved residue(s) required for the propagation of feature annotation.</text>
</comment>
<dbReference type="KEGG" id="bspl:114850120"/>
<reference evidence="20" key="1">
    <citation type="submission" date="2025-08" db="UniProtKB">
        <authorList>
            <consortium name="RefSeq"/>
        </authorList>
    </citation>
    <scope>IDENTIFICATION</scope>
</reference>
<dbReference type="PROSITE" id="PS50287">
    <property type="entry name" value="SRCR_2"/>
    <property type="match status" value="23"/>
</dbReference>
<feature type="transmembrane region" description="Helical" evidence="15">
    <location>
        <begin position="2591"/>
        <end position="2613"/>
    </location>
</feature>
<comment type="subunit">
    <text evidence="12">Interacts with LGALS1 and laminin.</text>
</comment>
<dbReference type="GO" id="GO:0005886">
    <property type="term" value="C:plasma membrane"/>
    <property type="evidence" value="ECO:0007669"/>
    <property type="project" value="TreeGrafter"/>
</dbReference>
<keyword evidence="4" id="KW-0677">Repeat</keyword>
<feature type="disulfide bond" evidence="14">
    <location>
        <begin position="1327"/>
        <end position="1337"/>
    </location>
</feature>
<feature type="signal peptide" evidence="16">
    <location>
        <begin position="1"/>
        <end position="28"/>
    </location>
</feature>
<dbReference type="Pfam" id="PF00530">
    <property type="entry name" value="SRCR"/>
    <property type="match status" value="23"/>
</dbReference>
<feature type="disulfide bond" evidence="14">
    <location>
        <begin position="2134"/>
        <end position="2144"/>
    </location>
</feature>
<gene>
    <name evidence="20" type="primary">LOC114850120</name>
</gene>
<dbReference type="PANTHER" id="PTHR48071">
    <property type="entry name" value="SRCR DOMAIN-CONTAINING PROTEIN"/>
    <property type="match status" value="1"/>
</dbReference>
<dbReference type="InterPro" id="IPR036772">
    <property type="entry name" value="SRCR-like_dom_sf"/>
</dbReference>
<feature type="disulfide bond" evidence="14">
    <location>
        <begin position="271"/>
        <end position="332"/>
    </location>
</feature>
<feature type="chain" id="PRO_5040903238" description="Soluble scavenger receptor cysteine-rich domain-containing protein SSC5D" evidence="16">
    <location>
        <begin position="29"/>
        <end position="2696"/>
    </location>
</feature>
<feature type="disulfide bond" evidence="14">
    <location>
        <begin position="201"/>
        <end position="211"/>
    </location>
</feature>
<feature type="domain" description="SRCR" evidence="17">
    <location>
        <begin position="1457"/>
        <end position="1557"/>
    </location>
</feature>
<dbReference type="Gene3D" id="3.10.250.10">
    <property type="entry name" value="SRCR-like domain"/>
    <property type="match status" value="23"/>
</dbReference>
<evidence type="ECO:0000256" key="15">
    <source>
        <dbReference type="SAM" id="Phobius"/>
    </source>
</evidence>
<feature type="domain" description="SRCR" evidence="17">
    <location>
        <begin position="1862"/>
        <end position="1962"/>
    </location>
</feature>
<feature type="disulfide bond" evidence="14">
    <location>
        <begin position="258"/>
        <end position="322"/>
    </location>
</feature>
<feature type="disulfide bond" evidence="14">
    <location>
        <begin position="2197"/>
        <end position="2261"/>
    </location>
</feature>
<feature type="disulfide bond" evidence="14">
    <location>
        <begin position="780"/>
        <end position="841"/>
    </location>
</feature>
<keyword evidence="8" id="KW-0675">Receptor</keyword>
<feature type="domain" description="SRCR" evidence="17">
    <location>
        <begin position="535"/>
        <end position="632"/>
    </location>
</feature>